<evidence type="ECO:0000256" key="1">
    <source>
        <dbReference type="SAM" id="MobiDB-lite"/>
    </source>
</evidence>
<evidence type="ECO:0000313" key="4">
    <source>
        <dbReference type="Proteomes" id="UP000029444"/>
    </source>
</evidence>
<comment type="caution">
    <text evidence="3">The sequence shown here is derived from an EMBL/GenBank/DDBJ whole genome shotgun (WGS) entry which is preliminary data.</text>
</comment>
<feature type="signal peptide" evidence="2">
    <location>
        <begin position="1"/>
        <end position="19"/>
    </location>
</feature>
<dbReference type="PATRIC" id="fig|1177154.3.peg.1591"/>
<proteinExistence type="predicted"/>
<evidence type="ECO:0000313" key="3">
    <source>
        <dbReference type="EMBL" id="KGD65128.1"/>
    </source>
</evidence>
<feature type="region of interest" description="Disordered" evidence="1">
    <location>
        <begin position="58"/>
        <end position="89"/>
    </location>
</feature>
<dbReference type="AlphaFoldDB" id="A0A095TRZ1"/>
<name>A0A095TRZ1_9GAMM</name>
<dbReference type="Proteomes" id="UP000029444">
    <property type="component" value="Unassembled WGS sequence"/>
</dbReference>
<gene>
    <name evidence="3" type="ORF">Y5S_01562</name>
</gene>
<dbReference type="EMBL" id="ARXV01000005">
    <property type="protein sequence ID" value="KGD65128.1"/>
    <property type="molecule type" value="Genomic_DNA"/>
</dbReference>
<reference evidence="3 4" key="1">
    <citation type="submission" date="2012-09" db="EMBL/GenBank/DDBJ databases">
        <title>Genome Sequence of alkane-degrading Bacterium Alcanivorax sp. 19-m-6.</title>
        <authorList>
            <person name="Lai Q."/>
            <person name="Shao Z."/>
        </authorList>
    </citation>
    <scope>NUCLEOTIDE SEQUENCE [LARGE SCALE GENOMIC DNA]</scope>
    <source>
        <strain evidence="3 4">19-m-6</strain>
    </source>
</reference>
<protein>
    <submittedName>
        <fullName evidence="3">Uncharacterized protein</fullName>
    </submittedName>
</protein>
<accession>A0A095TRZ1</accession>
<keyword evidence="2" id="KW-0732">Signal</keyword>
<organism evidence="3 4">
    <name type="scientific">Alcanivorax nanhaiticus</name>
    <dbReference type="NCBI Taxonomy" id="1177154"/>
    <lineage>
        <taxon>Bacteria</taxon>
        <taxon>Pseudomonadati</taxon>
        <taxon>Pseudomonadota</taxon>
        <taxon>Gammaproteobacteria</taxon>
        <taxon>Oceanospirillales</taxon>
        <taxon>Alcanivoracaceae</taxon>
        <taxon>Alcanivorax</taxon>
    </lineage>
</organism>
<sequence>MKNFILAIPLMAACLSAYAATLSDPCETADDKFLCIQEKIDEQSALIADRIDYLNTTQGPTGPQGLAGPVGPTGQTGPAGVKGDPGRNSKQEIGLNYGDRYWALVSKSASMNLEGLAFIYEQGQIEANLSNLARRLSDLNRDYTVIGPTPEQRNLDNLAYLDFPKDGDSYLALISEVLNNTNYQTALSGDGELETSELPPPPGTESDSILSWCTLLDSLFCGADYTDIAAVRFIDSLDLDVLAEQPTEITIKGPRELSLYKMGIEPDDPIYDMVLDAFLEKLEDPGLQGQILVSFQAMLAELDNLQDIQLNHYNLLMDAAPDESERQRLEDELAELTATYESERQQVEEGHTLFLSLASAEYGIRRERLAYYANKSDVLYVSLIQEAMDLFWQYKSNPVSMTQAQQDAWAIFERRFLHFSRDFVTHWQGAATAEKELFYQNYSGSSLEGLLGAPSTPDFVDEGAARVGDLYLDKQPPSVRTWQAGVAGSVAAVTTAGTIAAGFTLSGALAANIASAGAAIVAAEAGLAAATTATAAASAAATLSAAQSSAAALCSVACSVGAITGGSGASAAAGSVAGPILIVALAATSGIMEGIDVVAQGDKEKRYDELMAYSIDPYDPDTLFGMDIPFEDQKNMIDNMLYMWMITNAGAAAN</sequence>
<dbReference type="RefSeq" id="WP_156107651.1">
    <property type="nucleotide sequence ID" value="NZ_ARXV01000005.1"/>
</dbReference>
<dbReference type="Gene3D" id="1.20.5.320">
    <property type="entry name" value="6-Phosphogluconate Dehydrogenase, domain 3"/>
    <property type="match status" value="1"/>
</dbReference>
<feature type="chain" id="PRO_5001910873" evidence="2">
    <location>
        <begin position="20"/>
        <end position="654"/>
    </location>
</feature>
<evidence type="ECO:0000256" key="2">
    <source>
        <dbReference type="SAM" id="SignalP"/>
    </source>
</evidence>
<keyword evidence="4" id="KW-1185">Reference proteome</keyword>
<dbReference type="STRING" id="1177154.Y5S_01562"/>